<comment type="caution">
    <text evidence="2">The sequence shown here is derived from an EMBL/GenBank/DDBJ whole genome shotgun (WGS) entry which is preliminary data.</text>
</comment>
<dbReference type="EMBL" id="RQTK01000382">
    <property type="protein sequence ID" value="RUS80624.1"/>
    <property type="molecule type" value="Genomic_DNA"/>
</dbReference>
<name>A0A433TGG5_ELYCH</name>
<proteinExistence type="predicted"/>
<dbReference type="AlphaFoldDB" id="A0A433TGG5"/>
<evidence type="ECO:0000256" key="1">
    <source>
        <dbReference type="SAM" id="MobiDB-lite"/>
    </source>
</evidence>
<keyword evidence="3" id="KW-1185">Reference proteome</keyword>
<organism evidence="2 3">
    <name type="scientific">Elysia chlorotica</name>
    <name type="common">Eastern emerald elysia</name>
    <name type="synonym">Sea slug</name>
    <dbReference type="NCBI Taxonomy" id="188477"/>
    <lineage>
        <taxon>Eukaryota</taxon>
        <taxon>Metazoa</taxon>
        <taxon>Spiralia</taxon>
        <taxon>Lophotrochozoa</taxon>
        <taxon>Mollusca</taxon>
        <taxon>Gastropoda</taxon>
        <taxon>Heterobranchia</taxon>
        <taxon>Euthyneura</taxon>
        <taxon>Panpulmonata</taxon>
        <taxon>Sacoglossa</taxon>
        <taxon>Placobranchoidea</taxon>
        <taxon>Plakobranchidae</taxon>
        <taxon>Elysia</taxon>
    </lineage>
</organism>
<evidence type="ECO:0000313" key="3">
    <source>
        <dbReference type="Proteomes" id="UP000271974"/>
    </source>
</evidence>
<dbReference type="Proteomes" id="UP000271974">
    <property type="component" value="Unassembled WGS sequence"/>
</dbReference>
<reference evidence="2 3" key="1">
    <citation type="submission" date="2019-01" db="EMBL/GenBank/DDBJ databases">
        <title>A draft genome assembly of the solar-powered sea slug Elysia chlorotica.</title>
        <authorList>
            <person name="Cai H."/>
            <person name="Li Q."/>
            <person name="Fang X."/>
            <person name="Li J."/>
            <person name="Curtis N.E."/>
            <person name="Altenburger A."/>
            <person name="Shibata T."/>
            <person name="Feng M."/>
            <person name="Maeda T."/>
            <person name="Schwartz J.A."/>
            <person name="Shigenobu S."/>
            <person name="Lundholm N."/>
            <person name="Nishiyama T."/>
            <person name="Yang H."/>
            <person name="Hasebe M."/>
            <person name="Li S."/>
            <person name="Pierce S.K."/>
            <person name="Wang J."/>
        </authorList>
    </citation>
    <scope>NUCLEOTIDE SEQUENCE [LARGE SCALE GENOMIC DNA]</scope>
    <source>
        <strain evidence="2">EC2010</strain>
        <tissue evidence="2">Whole organism of an adult</tissue>
    </source>
</reference>
<gene>
    <name evidence="2" type="ORF">EGW08_011634</name>
</gene>
<protein>
    <submittedName>
        <fullName evidence="2">Uncharacterized protein</fullName>
    </submittedName>
</protein>
<accession>A0A433TGG5</accession>
<evidence type="ECO:0000313" key="2">
    <source>
        <dbReference type="EMBL" id="RUS80624.1"/>
    </source>
</evidence>
<sequence>MGETVAPEGHRRPATVRDRCDLRGVCRGHCRLLLHRSDRGDPHAHPRRSAPQQNRYPANMCGRSSFCSRVHLPADNKCGHVLHTPDAYAVLVDDSDAHCCCAVTSHSLAWN</sequence>
<feature type="region of interest" description="Disordered" evidence="1">
    <location>
        <begin position="36"/>
        <end position="55"/>
    </location>
</feature>